<reference evidence="1 2" key="1">
    <citation type="submission" date="2020-08" db="EMBL/GenBank/DDBJ databases">
        <title>Genomic Encyclopedia of Type Strains, Phase IV (KMG-IV): sequencing the most valuable type-strain genomes for metagenomic binning, comparative biology and taxonomic classification.</title>
        <authorList>
            <person name="Goeker M."/>
        </authorList>
    </citation>
    <scope>NUCLEOTIDE SEQUENCE [LARGE SCALE GENOMIC DNA]</scope>
    <source>
        <strain evidence="1 2">DSM 19979</strain>
    </source>
</reference>
<dbReference type="AlphaFoldDB" id="A0A840AEQ3"/>
<proteinExistence type="predicted"/>
<dbReference type="RefSeq" id="WP_184385488.1">
    <property type="nucleotide sequence ID" value="NZ_JACIDJ010000005.1"/>
</dbReference>
<protein>
    <submittedName>
        <fullName evidence="1">Uncharacterized protein</fullName>
    </submittedName>
</protein>
<sequence length="188" mass="20929">MALMAKARAMTMAQGAYDYVKARIHLGASNKILNPSGWVDANGRPINSPTQNVVTMCVNSLRSEWLAATGAPETTALRRLLARADMAEKAGCGNCGEQASLAFAWLMRHRATPLEFMTIINGDHAFCVLNRDRTTNPSDPDQWNDASVYIDPWRSLLSPGREMSQRNRISWMHLGTVKYSFQSVVRLE</sequence>
<evidence type="ECO:0000313" key="2">
    <source>
        <dbReference type="Proteomes" id="UP000553193"/>
    </source>
</evidence>
<keyword evidence="2" id="KW-1185">Reference proteome</keyword>
<dbReference type="EMBL" id="JACIDJ010000005">
    <property type="protein sequence ID" value="MBB3899601.1"/>
    <property type="molecule type" value="Genomic_DNA"/>
</dbReference>
<dbReference type="Proteomes" id="UP000553193">
    <property type="component" value="Unassembled WGS sequence"/>
</dbReference>
<organism evidence="1 2">
    <name type="scientific">Roseococcus suduntuyensis</name>
    <dbReference type="NCBI Taxonomy" id="455361"/>
    <lineage>
        <taxon>Bacteria</taxon>
        <taxon>Pseudomonadati</taxon>
        <taxon>Pseudomonadota</taxon>
        <taxon>Alphaproteobacteria</taxon>
        <taxon>Acetobacterales</taxon>
        <taxon>Roseomonadaceae</taxon>
        <taxon>Roseococcus</taxon>
    </lineage>
</organism>
<gene>
    <name evidence="1" type="ORF">GGQ83_003053</name>
</gene>
<comment type="caution">
    <text evidence="1">The sequence shown here is derived from an EMBL/GenBank/DDBJ whole genome shotgun (WGS) entry which is preliminary data.</text>
</comment>
<evidence type="ECO:0000313" key="1">
    <source>
        <dbReference type="EMBL" id="MBB3899601.1"/>
    </source>
</evidence>
<name>A0A840AEQ3_9PROT</name>
<accession>A0A840AEQ3</accession>